<feature type="transmembrane region" description="Helical" evidence="2">
    <location>
        <begin position="6"/>
        <end position="26"/>
    </location>
</feature>
<reference evidence="3 4" key="1">
    <citation type="submission" date="2018-07" db="EMBL/GenBank/DDBJ databases">
        <title>Genomic Encyclopedia of Type Strains, Phase III (KMG-III): the genomes of soil and plant-associated and newly described type strains.</title>
        <authorList>
            <person name="Whitman W."/>
        </authorList>
    </citation>
    <scope>NUCLEOTIDE SEQUENCE [LARGE SCALE GENOMIC DNA]</scope>
    <source>
        <strain evidence="3 4">CECT 8333</strain>
    </source>
</reference>
<keyword evidence="2" id="KW-0812">Transmembrane</keyword>
<evidence type="ECO:0000313" key="4">
    <source>
        <dbReference type="Proteomes" id="UP000253090"/>
    </source>
</evidence>
<dbReference type="OrthoDB" id="2355866at2"/>
<dbReference type="EMBL" id="QPJW01000008">
    <property type="protein sequence ID" value="RCX17782.1"/>
    <property type="molecule type" value="Genomic_DNA"/>
</dbReference>
<accession>A0A369B8C8</accession>
<gene>
    <name evidence="3" type="ORF">DFP94_108143</name>
</gene>
<keyword evidence="2" id="KW-1133">Transmembrane helix</keyword>
<feature type="region of interest" description="Disordered" evidence="1">
    <location>
        <begin position="161"/>
        <end position="181"/>
    </location>
</feature>
<organism evidence="3 4">
    <name type="scientific">Fontibacillus phaseoli</name>
    <dbReference type="NCBI Taxonomy" id="1416533"/>
    <lineage>
        <taxon>Bacteria</taxon>
        <taxon>Bacillati</taxon>
        <taxon>Bacillota</taxon>
        <taxon>Bacilli</taxon>
        <taxon>Bacillales</taxon>
        <taxon>Paenibacillaceae</taxon>
        <taxon>Fontibacillus</taxon>
    </lineage>
</organism>
<name>A0A369B8C8_9BACL</name>
<dbReference type="RefSeq" id="WP_114497878.1">
    <property type="nucleotide sequence ID" value="NZ_QPJW01000008.1"/>
</dbReference>
<sequence>MMTGFASFIIVLLFILMVLASGRFFYGRELKSRARKLSRTFHLEIPNMDYSFEQIVYFISLPTNIPSIRNASRDNLVIKLDYKSLIFPRLSGLKMYIKSEKEKILLAYLPIKDFRLPALDQILKQGKINESDYRNMSTCKLIHPATLKEINEEVYQQIQVGRKRRKPAGAADPEQRTVKAL</sequence>
<evidence type="ECO:0000256" key="2">
    <source>
        <dbReference type="SAM" id="Phobius"/>
    </source>
</evidence>
<evidence type="ECO:0000256" key="1">
    <source>
        <dbReference type="SAM" id="MobiDB-lite"/>
    </source>
</evidence>
<comment type="caution">
    <text evidence="3">The sequence shown here is derived from an EMBL/GenBank/DDBJ whole genome shotgun (WGS) entry which is preliminary data.</text>
</comment>
<keyword evidence="2" id="KW-0472">Membrane</keyword>
<protein>
    <submittedName>
        <fullName evidence="3">Uncharacterized protein</fullName>
    </submittedName>
</protein>
<keyword evidence="4" id="KW-1185">Reference proteome</keyword>
<evidence type="ECO:0000313" key="3">
    <source>
        <dbReference type="EMBL" id="RCX17782.1"/>
    </source>
</evidence>
<proteinExistence type="predicted"/>
<dbReference type="Proteomes" id="UP000253090">
    <property type="component" value="Unassembled WGS sequence"/>
</dbReference>
<dbReference type="AlphaFoldDB" id="A0A369B8C8"/>